<dbReference type="Pfam" id="PF06429">
    <property type="entry name" value="Flg_bbr_C"/>
    <property type="match status" value="1"/>
</dbReference>
<evidence type="ECO:0000256" key="7">
    <source>
        <dbReference type="NCBIfam" id="TIGR02488"/>
    </source>
</evidence>
<proteinExistence type="inferred from homology"/>
<comment type="subunit">
    <text evidence="5 8">The basal body constitutes a major portion of the flagellar organelle and consists of four rings (L,P,S, and M) mounted on a central rod. The rod consists of about 26 subunits of FlgG in the distal portion, and FlgB, FlgC and FlgF are thought to build up the proximal portion of the rod with about 6 subunits each.</text>
</comment>
<organism evidence="12 13">
    <name type="scientific">Dongia soli</name>
    <dbReference type="NCBI Taxonomy" id="600628"/>
    <lineage>
        <taxon>Bacteria</taxon>
        <taxon>Pseudomonadati</taxon>
        <taxon>Pseudomonadota</taxon>
        <taxon>Alphaproteobacteria</taxon>
        <taxon>Rhodospirillales</taxon>
        <taxon>Dongiaceae</taxon>
        <taxon>Dongia</taxon>
    </lineage>
</organism>
<evidence type="ECO:0000313" key="12">
    <source>
        <dbReference type="EMBL" id="MDY0882656.1"/>
    </source>
</evidence>
<comment type="caution">
    <text evidence="12">The sequence shown here is derived from an EMBL/GenBank/DDBJ whole genome shotgun (WGS) entry which is preliminary data.</text>
</comment>
<dbReference type="PANTHER" id="PTHR30435:SF19">
    <property type="entry name" value="FLAGELLAR BASAL-BODY ROD PROTEIN FLGG"/>
    <property type="match status" value="1"/>
</dbReference>
<keyword evidence="4 8" id="KW-0975">Bacterial flagellum</keyword>
<evidence type="ECO:0000256" key="1">
    <source>
        <dbReference type="ARBA" id="ARBA00004117"/>
    </source>
</evidence>
<feature type="domain" description="Flagellar basal-body/hook protein C-terminal" evidence="10">
    <location>
        <begin position="215"/>
        <end position="260"/>
    </location>
</feature>
<dbReference type="NCBIfam" id="TIGR03506">
    <property type="entry name" value="FlgEFG_subfam"/>
    <property type="match status" value="2"/>
</dbReference>
<evidence type="ECO:0000256" key="5">
    <source>
        <dbReference type="ARBA" id="ARBA00025933"/>
    </source>
</evidence>
<dbReference type="InterPro" id="IPR012834">
    <property type="entry name" value="FlgG_G_neg"/>
</dbReference>
<keyword evidence="12" id="KW-0282">Flagellum</keyword>
<keyword evidence="12" id="KW-0966">Cell projection</keyword>
<evidence type="ECO:0000259" key="9">
    <source>
        <dbReference type="Pfam" id="PF00460"/>
    </source>
</evidence>
<evidence type="ECO:0000256" key="3">
    <source>
        <dbReference type="ARBA" id="ARBA00017948"/>
    </source>
</evidence>
<dbReference type="NCBIfam" id="TIGR02488">
    <property type="entry name" value="flgG_G_neg"/>
    <property type="match status" value="1"/>
</dbReference>
<feature type="domain" description="Flagellar basal body rod protein N-terminal" evidence="9">
    <location>
        <begin position="4"/>
        <end position="34"/>
    </location>
</feature>
<dbReference type="InterPro" id="IPR019776">
    <property type="entry name" value="Flagellar_basal_body_rod_CS"/>
</dbReference>
<protein>
    <recommendedName>
        <fullName evidence="3 7">Flagellar basal-body rod protein FlgG</fullName>
    </recommendedName>
    <alternativeName>
        <fullName evidence="6 8">Distal rod protein</fullName>
    </alternativeName>
</protein>
<dbReference type="RefSeq" id="WP_320507724.1">
    <property type="nucleotide sequence ID" value="NZ_JAXCLW010000002.1"/>
</dbReference>
<evidence type="ECO:0000313" key="13">
    <source>
        <dbReference type="Proteomes" id="UP001279642"/>
    </source>
</evidence>
<reference evidence="12 13" key="1">
    <citation type="journal article" date="2016" name="Antonie Van Leeuwenhoek">
        <title>Dongia soli sp. nov., isolated from soil from Dokdo, Korea.</title>
        <authorList>
            <person name="Kim D.U."/>
            <person name="Lee H."/>
            <person name="Kim H."/>
            <person name="Kim S.G."/>
            <person name="Ka J.O."/>
        </authorList>
    </citation>
    <scope>NUCLEOTIDE SEQUENCE [LARGE SCALE GENOMIC DNA]</scope>
    <source>
        <strain evidence="12 13">D78</strain>
    </source>
</reference>
<dbReference type="InterPro" id="IPR020013">
    <property type="entry name" value="Flagellar_FlgE/F/G"/>
</dbReference>
<accession>A0ABU5E919</accession>
<keyword evidence="13" id="KW-1185">Reference proteome</keyword>
<gene>
    <name evidence="12" type="primary">flgG</name>
    <name evidence="12" type="ORF">SMD27_07370</name>
</gene>
<dbReference type="Pfam" id="PF22692">
    <property type="entry name" value="LlgE_F_G_D1"/>
    <property type="match status" value="1"/>
</dbReference>
<sequence>MRSLTTAATGMLAQQLNVEVISNNIANASTTGFKRQRAEFADLLYQDQRRVGTQSSDSGTIVPAGIQIGIGVKPVSVYRINEQGNLQPTDDPLSIAIKGRGYLQVTMPDGTTAYTRDGQLKVDDTGQLTTADGFPIVPGITIPADATGISFNADGQVEVTIPGQVNAQLLGQVQLANFINPAGLDAVGDNLLVETQASGAPITGNPGDVGFGNIQQNFLETSNVNMVSEMTDLITAQRNYEMNSKVVQASDDMMSTVVNMRS</sequence>
<dbReference type="InterPro" id="IPR010930">
    <property type="entry name" value="Flg_bb/hook_C_dom"/>
</dbReference>
<comment type="subcellular location">
    <subcellularLocation>
        <location evidence="1 8">Bacterial flagellum basal body</location>
    </subcellularLocation>
</comment>
<evidence type="ECO:0000256" key="6">
    <source>
        <dbReference type="ARBA" id="ARBA00032912"/>
    </source>
</evidence>
<dbReference type="InterPro" id="IPR053967">
    <property type="entry name" value="LlgE_F_G-like_D1"/>
</dbReference>
<dbReference type="SUPFAM" id="SSF117143">
    <property type="entry name" value="Flagellar hook protein flgE"/>
    <property type="match status" value="1"/>
</dbReference>
<dbReference type="Pfam" id="PF00460">
    <property type="entry name" value="Flg_bb_rod"/>
    <property type="match status" value="1"/>
</dbReference>
<evidence type="ECO:0000259" key="11">
    <source>
        <dbReference type="Pfam" id="PF22692"/>
    </source>
</evidence>
<evidence type="ECO:0000256" key="4">
    <source>
        <dbReference type="ARBA" id="ARBA00023143"/>
    </source>
</evidence>
<dbReference type="InterPro" id="IPR037925">
    <property type="entry name" value="FlgE/F/G-like"/>
</dbReference>
<evidence type="ECO:0000256" key="2">
    <source>
        <dbReference type="ARBA" id="ARBA00009677"/>
    </source>
</evidence>
<feature type="domain" description="Flagellar hook protein FlgE/F/G-like D1" evidence="11">
    <location>
        <begin position="96"/>
        <end position="159"/>
    </location>
</feature>
<evidence type="ECO:0000259" key="10">
    <source>
        <dbReference type="Pfam" id="PF06429"/>
    </source>
</evidence>
<dbReference type="Proteomes" id="UP001279642">
    <property type="component" value="Unassembled WGS sequence"/>
</dbReference>
<dbReference type="PROSITE" id="PS00588">
    <property type="entry name" value="FLAGELLA_BB_ROD"/>
    <property type="match status" value="1"/>
</dbReference>
<dbReference type="EMBL" id="JAXCLW010000002">
    <property type="protein sequence ID" value="MDY0882656.1"/>
    <property type="molecule type" value="Genomic_DNA"/>
</dbReference>
<dbReference type="PANTHER" id="PTHR30435">
    <property type="entry name" value="FLAGELLAR PROTEIN"/>
    <property type="match status" value="1"/>
</dbReference>
<dbReference type="InterPro" id="IPR001444">
    <property type="entry name" value="Flag_bb_rod_N"/>
</dbReference>
<name>A0ABU5E919_9PROT</name>
<evidence type="ECO:0000256" key="8">
    <source>
        <dbReference type="RuleBase" id="RU362116"/>
    </source>
</evidence>
<comment type="similarity">
    <text evidence="2 8">Belongs to the flagella basal body rod proteins family.</text>
</comment>
<keyword evidence="12" id="KW-0969">Cilium</keyword>